<feature type="compositionally biased region" description="Basic and acidic residues" evidence="1">
    <location>
        <begin position="44"/>
        <end position="56"/>
    </location>
</feature>
<dbReference type="EMBL" id="JABZFZ010000398">
    <property type="protein sequence ID" value="MBF0940611.1"/>
    <property type="molecule type" value="Genomic_DNA"/>
</dbReference>
<gene>
    <name evidence="2" type="ORF">HXK03_07035</name>
</gene>
<evidence type="ECO:0000313" key="3">
    <source>
        <dbReference type="Proteomes" id="UP000718630"/>
    </source>
</evidence>
<sequence>VTHDALVAEQGQREIRLDHGKVVKETWHDHDFEQRASGLVLPGRDGDARSGKDKVR</sequence>
<protein>
    <submittedName>
        <fullName evidence="2">ABC transporter ATP-binding protein</fullName>
    </submittedName>
</protein>
<evidence type="ECO:0000313" key="2">
    <source>
        <dbReference type="EMBL" id="MBF0940611.1"/>
    </source>
</evidence>
<feature type="non-terminal residue" evidence="2">
    <location>
        <position position="1"/>
    </location>
</feature>
<comment type="caution">
    <text evidence="2">The sequence shown here is derived from an EMBL/GenBank/DDBJ whole genome shotgun (WGS) entry which is preliminary data.</text>
</comment>
<proteinExistence type="predicted"/>
<organism evidence="2 3">
    <name type="scientific">Schaalia georgiae</name>
    <dbReference type="NCBI Taxonomy" id="52768"/>
    <lineage>
        <taxon>Bacteria</taxon>
        <taxon>Bacillati</taxon>
        <taxon>Actinomycetota</taxon>
        <taxon>Actinomycetes</taxon>
        <taxon>Actinomycetales</taxon>
        <taxon>Actinomycetaceae</taxon>
        <taxon>Schaalia</taxon>
    </lineage>
</organism>
<dbReference type="Proteomes" id="UP000718630">
    <property type="component" value="Unassembled WGS sequence"/>
</dbReference>
<dbReference type="GO" id="GO:0005524">
    <property type="term" value="F:ATP binding"/>
    <property type="evidence" value="ECO:0007669"/>
    <property type="project" value="UniProtKB-KW"/>
</dbReference>
<name>A0A929QYP0_9ACTO</name>
<keyword evidence="2" id="KW-0067">ATP-binding</keyword>
<reference evidence="2" key="1">
    <citation type="submission" date="2020-04" db="EMBL/GenBank/DDBJ databases">
        <title>Deep metagenomics examines the oral microbiome during advanced dental caries in children, revealing novel taxa and co-occurrences with host molecules.</title>
        <authorList>
            <person name="Baker J.L."/>
            <person name="Morton J.T."/>
            <person name="Dinis M."/>
            <person name="Alvarez R."/>
            <person name="Tran N.C."/>
            <person name="Knight R."/>
            <person name="Edlund A."/>
        </authorList>
    </citation>
    <scope>NUCLEOTIDE SEQUENCE</scope>
    <source>
        <strain evidence="2">JCVI_32_bin.64</strain>
    </source>
</reference>
<evidence type="ECO:0000256" key="1">
    <source>
        <dbReference type="SAM" id="MobiDB-lite"/>
    </source>
</evidence>
<keyword evidence="2" id="KW-0547">Nucleotide-binding</keyword>
<feature type="region of interest" description="Disordered" evidence="1">
    <location>
        <begin position="34"/>
        <end position="56"/>
    </location>
</feature>
<accession>A0A929QYP0</accession>
<dbReference type="AlphaFoldDB" id="A0A929QYP0"/>